<sequence length="161" mass="17247">MKTRELVLSAILIAFSLIIPLYFVKVYIPPFSATIASHVPVMLAVFVSPWSAVLVGLGSTVGFWLTLGPVIAARASSHIVFGGLGAWLFRRGGKPWQALLAMLPVHALIESLIVLPFGFSLYEGFIVVGIGTALHHLVDMAITLALLRPLGGMFPTGLAKR</sequence>
<feature type="transmembrane region" description="Helical" evidence="1">
    <location>
        <begin position="125"/>
        <end position="147"/>
    </location>
</feature>
<protein>
    <submittedName>
        <fullName evidence="2">ECF transporter S component</fullName>
    </submittedName>
</protein>
<accession>A0A1Y3PUT9</accession>
<evidence type="ECO:0000256" key="1">
    <source>
        <dbReference type="SAM" id="Phobius"/>
    </source>
</evidence>
<feature type="transmembrane region" description="Helical" evidence="1">
    <location>
        <begin position="71"/>
        <end position="89"/>
    </location>
</feature>
<evidence type="ECO:0000313" key="2">
    <source>
        <dbReference type="EMBL" id="OUM88099.1"/>
    </source>
</evidence>
<dbReference type="Gene3D" id="1.10.1760.20">
    <property type="match status" value="1"/>
</dbReference>
<keyword evidence="1" id="KW-0812">Transmembrane</keyword>
<feature type="transmembrane region" description="Helical" evidence="1">
    <location>
        <begin position="6"/>
        <end position="28"/>
    </location>
</feature>
<dbReference type="Proteomes" id="UP000196475">
    <property type="component" value="Unassembled WGS sequence"/>
</dbReference>
<dbReference type="AlphaFoldDB" id="A0A1Y3PUT9"/>
<comment type="caution">
    <text evidence="2">The sequence shown here is derived from an EMBL/GenBank/DDBJ whole genome shotgun (WGS) entry which is preliminary data.</text>
</comment>
<reference evidence="3" key="1">
    <citation type="submission" date="2016-06" db="EMBL/GenBank/DDBJ databases">
        <authorList>
            <person name="Nascimento L."/>
            <person name="Pereira R.V."/>
            <person name="Martins L.F."/>
            <person name="Quaggio R.B."/>
            <person name="Silva A.M."/>
            <person name="Setubal J.C."/>
        </authorList>
    </citation>
    <scope>NUCLEOTIDE SEQUENCE [LARGE SCALE GENOMIC DNA]</scope>
</reference>
<keyword evidence="1" id="KW-0472">Membrane</keyword>
<keyword evidence="1" id="KW-1133">Transmembrane helix</keyword>
<gene>
    <name evidence="2" type="ORF">BAA01_13910</name>
</gene>
<dbReference type="EMBL" id="LZRT01000066">
    <property type="protein sequence ID" value="OUM88099.1"/>
    <property type="molecule type" value="Genomic_DNA"/>
</dbReference>
<feature type="transmembrane region" description="Helical" evidence="1">
    <location>
        <begin position="40"/>
        <end position="65"/>
    </location>
</feature>
<name>A0A1Y3PUT9_9BACI</name>
<proteinExistence type="predicted"/>
<organism evidence="2 3">
    <name type="scientific">Bacillus thermozeamaize</name>
    <dbReference type="NCBI Taxonomy" id="230954"/>
    <lineage>
        <taxon>Bacteria</taxon>
        <taxon>Bacillati</taxon>
        <taxon>Bacillota</taxon>
        <taxon>Bacilli</taxon>
        <taxon>Bacillales</taxon>
        <taxon>Bacillaceae</taxon>
        <taxon>Bacillus</taxon>
    </lineage>
</organism>
<feature type="transmembrane region" description="Helical" evidence="1">
    <location>
        <begin position="96"/>
        <end position="119"/>
    </location>
</feature>
<evidence type="ECO:0000313" key="3">
    <source>
        <dbReference type="Proteomes" id="UP000196475"/>
    </source>
</evidence>